<sequence length="259" mass="29382">MFSPSVKRKTISQLPDDILYIIVEKYSDLSSTVALRGTCRDFYHRLPNSIVFSELSIPYNMTSSQLEKFIKHSCSSHNLRYVRRVSVNGSSIDVNSILEILRKSELIQSVSIVGCENFSIPVLMSTLVEWQQDKSGNAPAMTMFKSFLFSRCIVGARNALAIKKINLNLDIINKARSNKQSIFDLTECEDKNCKDCTLRCASCKVQYNFCDTVWAQCSWCKKTKFCGPCVTKASSNEKQIPYPILRIKLCTMFDLPCSL</sequence>
<dbReference type="Proteomes" id="UP000789508">
    <property type="component" value="Unassembled WGS sequence"/>
</dbReference>
<reference evidence="1" key="1">
    <citation type="submission" date="2021-06" db="EMBL/GenBank/DDBJ databases">
        <authorList>
            <person name="Kallberg Y."/>
            <person name="Tangrot J."/>
            <person name="Rosling A."/>
        </authorList>
    </citation>
    <scope>NUCLEOTIDE SEQUENCE</scope>
    <source>
        <strain evidence="1">FL130A</strain>
    </source>
</reference>
<comment type="caution">
    <text evidence="1">The sequence shown here is derived from an EMBL/GenBank/DDBJ whole genome shotgun (WGS) entry which is preliminary data.</text>
</comment>
<protein>
    <submittedName>
        <fullName evidence="1">667_t:CDS:1</fullName>
    </submittedName>
</protein>
<evidence type="ECO:0000313" key="1">
    <source>
        <dbReference type="EMBL" id="CAG8461772.1"/>
    </source>
</evidence>
<gene>
    <name evidence="1" type="ORF">ALEPTO_LOCUS1578</name>
</gene>
<organism evidence="1 2">
    <name type="scientific">Ambispora leptoticha</name>
    <dbReference type="NCBI Taxonomy" id="144679"/>
    <lineage>
        <taxon>Eukaryota</taxon>
        <taxon>Fungi</taxon>
        <taxon>Fungi incertae sedis</taxon>
        <taxon>Mucoromycota</taxon>
        <taxon>Glomeromycotina</taxon>
        <taxon>Glomeromycetes</taxon>
        <taxon>Archaeosporales</taxon>
        <taxon>Ambisporaceae</taxon>
        <taxon>Ambispora</taxon>
    </lineage>
</organism>
<dbReference type="OrthoDB" id="2351612at2759"/>
<dbReference type="AlphaFoldDB" id="A0A9N8VNY4"/>
<name>A0A9N8VNY4_9GLOM</name>
<accession>A0A9N8VNY4</accession>
<dbReference type="EMBL" id="CAJVPS010000180">
    <property type="protein sequence ID" value="CAG8461772.1"/>
    <property type="molecule type" value="Genomic_DNA"/>
</dbReference>
<evidence type="ECO:0000313" key="2">
    <source>
        <dbReference type="Proteomes" id="UP000789508"/>
    </source>
</evidence>
<proteinExistence type="predicted"/>
<keyword evidence="2" id="KW-1185">Reference proteome</keyword>